<feature type="region of interest" description="Disordered" evidence="21">
    <location>
        <begin position="583"/>
        <end position="607"/>
    </location>
</feature>
<feature type="region of interest" description="Disordered" evidence="21">
    <location>
        <begin position="919"/>
        <end position="954"/>
    </location>
</feature>
<dbReference type="InterPro" id="IPR000700">
    <property type="entry name" value="PAS-assoc_C"/>
</dbReference>
<dbReference type="InterPro" id="IPR043129">
    <property type="entry name" value="ATPase_NBD"/>
</dbReference>
<gene>
    <name evidence="25" type="ORF">VNO77_02811</name>
</gene>
<dbReference type="FunFam" id="3.30.450.20:FF:000002">
    <property type="entry name" value="LOV domain-containing protein"/>
    <property type="match status" value="1"/>
</dbReference>
<evidence type="ECO:0000259" key="22">
    <source>
        <dbReference type="PROSITE" id="PS50011"/>
    </source>
</evidence>
<evidence type="ECO:0000313" key="26">
    <source>
        <dbReference type="Proteomes" id="UP001367508"/>
    </source>
</evidence>
<dbReference type="InterPro" id="IPR008271">
    <property type="entry name" value="Ser/Thr_kinase_AS"/>
</dbReference>
<feature type="binding site" evidence="19">
    <location>
        <position position="1234"/>
    </location>
    <ligand>
        <name>ATP</name>
        <dbReference type="ChEBI" id="CHEBI:30616"/>
    </ligand>
</feature>
<evidence type="ECO:0000256" key="7">
    <source>
        <dbReference type="ARBA" id="ARBA00022606"/>
    </source>
</evidence>
<feature type="domain" description="PAC" evidence="24">
    <location>
        <begin position="1078"/>
        <end position="1132"/>
    </location>
</feature>
<evidence type="ECO:0000256" key="1">
    <source>
        <dbReference type="ARBA" id="ARBA00001917"/>
    </source>
</evidence>
<evidence type="ECO:0000256" key="4">
    <source>
        <dbReference type="ARBA" id="ARBA00012513"/>
    </source>
</evidence>
<feature type="domain" description="PAC" evidence="24">
    <location>
        <begin position="800"/>
        <end position="854"/>
    </location>
</feature>
<dbReference type="PROSITE" id="PS00107">
    <property type="entry name" value="PROTEIN_KINASE_ATP"/>
    <property type="match status" value="1"/>
</dbReference>
<dbReference type="PROSITE" id="PS50112">
    <property type="entry name" value="PAS"/>
    <property type="match status" value="2"/>
</dbReference>
<dbReference type="SMART" id="SM00268">
    <property type="entry name" value="ACTIN"/>
    <property type="match status" value="1"/>
</dbReference>
<dbReference type="Gene3D" id="3.30.450.20">
    <property type="entry name" value="PAS domain"/>
    <property type="match status" value="2"/>
</dbReference>
<comment type="catalytic activity">
    <reaction evidence="17">
        <text>L-threonyl-[protein] + ATP = O-phospho-L-threonyl-[protein] + ADP + H(+)</text>
        <dbReference type="Rhea" id="RHEA:46608"/>
        <dbReference type="Rhea" id="RHEA-COMP:11060"/>
        <dbReference type="Rhea" id="RHEA-COMP:11605"/>
        <dbReference type="ChEBI" id="CHEBI:15378"/>
        <dbReference type="ChEBI" id="CHEBI:30013"/>
        <dbReference type="ChEBI" id="CHEBI:30616"/>
        <dbReference type="ChEBI" id="CHEBI:61977"/>
        <dbReference type="ChEBI" id="CHEBI:456216"/>
        <dbReference type="EC" id="2.7.11.1"/>
    </reaction>
</comment>
<dbReference type="Gene3D" id="1.10.510.10">
    <property type="entry name" value="Transferase(Phosphotransferase) domain 1"/>
    <property type="match status" value="1"/>
</dbReference>
<dbReference type="SUPFAM" id="SSF53067">
    <property type="entry name" value="Actin-like ATPase domain"/>
    <property type="match status" value="1"/>
</dbReference>
<evidence type="ECO:0000256" key="20">
    <source>
        <dbReference type="RuleBase" id="RU000487"/>
    </source>
</evidence>
<dbReference type="GO" id="GO:0007623">
    <property type="term" value="P:circadian rhythm"/>
    <property type="evidence" value="ECO:0007669"/>
    <property type="project" value="UniProtKB-ARBA"/>
</dbReference>
<keyword evidence="26" id="KW-1185">Reference proteome</keyword>
<comment type="cofactor">
    <cofactor evidence="1">
        <name>FMN</name>
        <dbReference type="ChEBI" id="CHEBI:58210"/>
    </cofactor>
</comment>
<keyword evidence="10" id="KW-0808">Transferase</keyword>
<organism evidence="25 26">
    <name type="scientific">Canavalia gladiata</name>
    <name type="common">Sword bean</name>
    <name type="synonym">Dolichos gladiatus</name>
    <dbReference type="NCBI Taxonomy" id="3824"/>
    <lineage>
        <taxon>Eukaryota</taxon>
        <taxon>Viridiplantae</taxon>
        <taxon>Streptophyta</taxon>
        <taxon>Embryophyta</taxon>
        <taxon>Tracheophyta</taxon>
        <taxon>Spermatophyta</taxon>
        <taxon>Magnoliopsida</taxon>
        <taxon>eudicotyledons</taxon>
        <taxon>Gunneridae</taxon>
        <taxon>Pentapetalae</taxon>
        <taxon>rosids</taxon>
        <taxon>fabids</taxon>
        <taxon>Fabales</taxon>
        <taxon>Fabaceae</taxon>
        <taxon>Papilionoideae</taxon>
        <taxon>50 kb inversion clade</taxon>
        <taxon>NPAAA clade</taxon>
        <taxon>indigoferoid/millettioid clade</taxon>
        <taxon>Phaseoleae</taxon>
        <taxon>Canavalia</taxon>
    </lineage>
</organism>
<dbReference type="SUPFAM" id="SSF56112">
    <property type="entry name" value="Protein kinase-like (PK-like)"/>
    <property type="match status" value="1"/>
</dbReference>
<dbReference type="Proteomes" id="UP001367508">
    <property type="component" value="Unassembled WGS sequence"/>
</dbReference>
<dbReference type="CDD" id="cd00130">
    <property type="entry name" value="PAS"/>
    <property type="match status" value="2"/>
</dbReference>
<sequence length="1540" mass="172184">MSVSLEGAGSNSNSHTKKRGGWSLMLREYEVRRGCDDWSSFQLILYANLDSIHGVFTTGLKDEVKAKLGMMTLGYLYSLMANGSKDRGVELMMGQCYGYSSLKENMTTIVVEPMMMAVVMEEEIQKEDEYRPRRDKIRCVVEGILETIALSIKRILGGMKGFVDNGGRDKLGRCLLVKVGTFPLLMFCLPTQSDKFTLTINLQAVIRVSLVALDGLWQWGPWHAVVTGNVEWCVMVSNDSNDKQCASLQCYSSSFQVIGIAATAIPLLPVLLGESTKTLQIECSRIVPSKHKSLNLDDKDLGTLALYAAKQTSGIAVNIGFQVTSVVPILNGKVMRKVGVEVVGLGALKLTGFLREQMQQNNISFESLYTVRTLKEKLCYVAVDYEAELLKDTQASFEAVEGLFTLSKERFQTGEILFQPRLAGVRAMGLHQAIALCMDHCYSAELAGDNDWYKTVVLSGGTACLPGLAERLEKELHSILPPNVSNGIRVLPPPFGVDTAWFGGKIIGSLSTFPGPWCTTKKQFRQKSKLNRICSKVVLSNSLCFVLRRVGSVRMRGMVSVFRGKGISSSSFRIFQLPESQYGQKSNRREEDGTKVSVIAPSNSSSNRESVNKWMAFARKPDFTIDGNPRIKDKSITEDNDLRNHLNEQLSSDHEVLTEATIAERTAEWGLAVNSGNFKAMAADKMSSSFDGDRGKYLSDKFVESTRTSGESNYGSESSSGMFPRVSQELKEALATLQQTFVVSDATKPECPIMYASSGFFSMTGYSSKEVIGRNCRFLQGPDTDKNEVAKIRDATRNGRSYCGRLLNYKKDGTPFWNLLTVTPIKDASGNTIKFIGMQVEVSKYTEGMNEKELRPNGLPKSLIRYDARQKDQAMDSITEVVQTVKDPKSIIQDRNDDASTKHEEKEKLNFDFVLPKSAEIGNTSTPGRQTSPPNIQRVSSCQDKSNASRKSGRVSFKGLKGRSMSSTRKGEEKLIVEPEVLMTKEIEWPDSWEQSQRERDIRQGIDLATTLERIEKNFVISDPRLPDNPIIFASDSFLELTEYTREEILGRNCRFLQGPETDQATVAKIRDAIREQREITVQLINYTKSGKKFWNLFHLQPMRDQKGELQYFIGVQLDGSDHVEPLKNRLSETAEQQSAILVKATAENVDEAVRELPDANLRPEDLWAIHSQPVFPRPHKKDNPSWIAIQKIASRGEKISLHHFSPIRPLGCGDTGSVHLVELKGTGELYAMKAMEKSIMLNRNKVHRACIEREIISLLDHPFLPTLYTSFQTSTHVCLITDFCPGGELFALLDKQPMKIFKEESARFYAAEVVIGLEYLHCLGIIYRDLKPENILLRKDGHVVLTDFDLSFMTSCKPHVVKHSPPSNRRSRSQPAPTFVADPVTQSNSFVGTEEYIAPEIITGAGHTSAIDWWTLGILLYEMLYGRTPFRGKNRQKTFSNILHKDLTFPSSILASLAARQLINALLQRDPTSRLGSITGANEIKQHPFFRGINWPLIRNMSPPPLDVPLQLIGKDPIAKDIKWEDDGVLTSSIDMDIF</sequence>
<evidence type="ECO:0000256" key="17">
    <source>
        <dbReference type="ARBA" id="ARBA00047899"/>
    </source>
</evidence>
<evidence type="ECO:0000256" key="10">
    <source>
        <dbReference type="ARBA" id="ARBA00022679"/>
    </source>
</evidence>
<dbReference type="EMBL" id="JAYMYQ010000001">
    <property type="protein sequence ID" value="KAK7360796.1"/>
    <property type="molecule type" value="Genomic_DNA"/>
</dbReference>
<dbReference type="GO" id="GO:0009902">
    <property type="term" value="P:chloroplast relocation"/>
    <property type="evidence" value="ECO:0007669"/>
    <property type="project" value="UniProtKB-ARBA"/>
</dbReference>
<protein>
    <recommendedName>
        <fullName evidence="4">non-specific serine/threonine protein kinase</fullName>
        <ecNumber evidence="4">2.7.11.1</ecNumber>
    </recommendedName>
</protein>
<dbReference type="FunFam" id="3.30.200.20:FF:000133">
    <property type="entry name" value="LOV domain-containing protein"/>
    <property type="match status" value="1"/>
</dbReference>
<dbReference type="CDD" id="cd05574">
    <property type="entry name" value="STKc_phototropin_like"/>
    <property type="match status" value="1"/>
</dbReference>
<dbReference type="Gene3D" id="3.30.200.20">
    <property type="entry name" value="Phosphorylase Kinase, domain 1"/>
    <property type="match status" value="1"/>
</dbReference>
<evidence type="ECO:0000256" key="8">
    <source>
        <dbReference type="ARBA" id="ARBA00022630"/>
    </source>
</evidence>
<feature type="domain" description="PAS" evidence="23">
    <location>
        <begin position="1004"/>
        <end position="1077"/>
    </location>
</feature>
<evidence type="ECO:0000256" key="13">
    <source>
        <dbReference type="ARBA" id="ARBA00022777"/>
    </source>
</evidence>
<dbReference type="GO" id="GO:0010181">
    <property type="term" value="F:FMN binding"/>
    <property type="evidence" value="ECO:0007669"/>
    <property type="project" value="UniProtKB-ARBA"/>
</dbReference>
<evidence type="ECO:0000256" key="9">
    <source>
        <dbReference type="ARBA" id="ARBA00022643"/>
    </source>
</evidence>
<dbReference type="EC" id="2.7.11.1" evidence="4"/>
<evidence type="ECO:0000256" key="3">
    <source>
        <dbReference type="ARBA" id="ARBA00009903"/>
    </source>
</evidence>
<evidence type="ECO:0000256" key="15">
    <source>
        <dbReference type="ARBA" id="ARBA00022991"/>
    </source>
</evidence>
<dbReference type="NCBIfam" id="TIGR00229">
    <property type="entry name" value="sensory_box"/>
    <property type="match status" value="2"/>
</dbReference>
<dbReference type="Gene3D" id="3.30.420.40">
    <property type="match status" value="2"/>
</dbReference>
<dbReference type="InterPro" id="IPR001610">
    <property type="entry name" value="PAC"/>
</dbReference>
<dbReference type="GO" id="GO:0042802">
    <property type="term" value="F:identical protein binding"/>
    <property type="evidence" value="ECO:0007669"/>
    <property type="project" value="UniProtKB-ARBA"/>
</dbReference>
<keyword evidence="13" id="KW-0418">Kinase</keyword>
<dbReference type="GO" id="GO:0009882">
    <property type="term" value="F:blue light photoreceptor activity"/>
    <property type="evidence" value="ECO:0007669"/>
    <property type="project" value="UniProtKB-ARBA"/>
</dbReference>
<comment type="subcellular location">
    <subcellularLocation>
        <location evidence="2">Cell membrane</location>
        <topology evidence="2">Peripheral membrane protein</topology>
    </subcellularLocation>
</comment>
<dbReference type="PANTHER" id="PTHR45637">
    <property type="entry name" value="FLIPPASE KINASE 1-RELATED"/>
    <property type="match status" value="1"/>
</dbReference>
<accession>A0AAN9MUF3</accession>
<evidence type="ECO:0000259" key="23">
    <source>
        <dbReference type="PROSITE" id="PS50112"/>
    </source>
</evidence>
<proteinExistence type="inferred from homology"/>
<dbReference type="SUPFAM" id="SSF55785">
    <property type="entry name" value="PYP-like sensor domain (PAS domain)"/>
    <property type="match status" value="2"/>
</dbReference>
<dbReference type="Pfam" id="PF00022">
    <property type="entry name" value="Actin"/>
    <property type="match status" value="1"/>
</dbReference>
<comment type="catalytic activity">
    <reaction evidence="18">
        <text>L-seryl-[protein] + ATP = O-phospho-L-seryl-[protein] + ADP + H(+)</text>
        <dbReference type="Rhea" id="RHEA:17989"/>
        <dbReference type="Rhea" id="RHEA-COMP:9863"/>
        <dbReference type="Rhea" id="RHEA-COMP:11604"/>
        <dbReference type="ChEBI" id="CHEBI:15378"/>
        <dbReference type="ChEBI" id="CHEBI:29999"/>
        <dbReference type="ChEBI" id="CHEBI:30616"/>
        <dbReference type="ChEBI" id="CHEBI:83421"/>
        <dbReference type="ChEBI" id="CHEBI:456216"/>
        <dbReference type="EC" id="2.7.11.1"/>
    </reaction>
</comment>
<evidence type="ECO:0000256" key="14">
    <source>
        <dbReference type="ARBA" id="ARBA00022840"/>
    </source>
</evidence>
<dbReference type="SMART" id="SM00086">
    <property type="entry name" value="PAC"/>
    <property type="match status" value="2"/>
</dbReference>
<keyword evidence="12 19" id="KW-0547">Nucleotide-binding</keyword>
<evidence type="ECO:0000259" key="24">
    <source>
        <dbReference type="PROSITE" id="PS50113"/>
    </source>
</evidence>
<dbReference type="GO" id="GO:0009638">
    <property type="term" value="P:phototropism"/>
    <property type="evidence" value="ECO:0007669"/>
    <property type="project" value="UniProtKB-ARBA"/>
</dbReference>
<dbReference type="SMART" id="SM00091">
    <property type="entry name" value="PAS"/>
    <property type="match status" value="2"/>
</dbReference>
<reference evidence="25 26" key="1">
    <citation type="submission" date="2024-01" db="EMBL/GenBank/DDBJ databases">
        <title>The genomes of 5 underutilized Papilionoideae crops provide insights into root nodulation and disease resistanc.</title>
        <authorList>
            <person name="Jiang F."/>
        </authorList>
    </citation>
    <scope>NUCLEOTIDE SEQUENCE [LARGE SCALE GENOMIC DNA]</scope>
    <source>
        <strain evidence="25">LVBAO_FW01</strain>
        <tissue evidence="25">Leaves</tissue>
    </source>
</reference>
<comment type="similarity">
    <text evidence="3">Belongs to the protein kinase superfamily. AGC Ser/Thr protein kinase family.</text>
</comment>
<dbReference type="SMART" id="SM00220">
    <property type="entry name" value="S_TKc"/>
    <property type="match status" value="1"/>
</dbReference>
<keyword evidence="7" id="KW-0716">Sensory transduction</keyword>
<feature type="domain" description="Protein kinase" evidence="22">
    <location>
        <begin position="1205"/>
        <end position="1491"/>
    </location>
</feature>
<evidence type="ECO:0000256" key="2">
    <source>
        <dbReference type="ARBA" id="ARBA00004202"/>
    </source>
</evidence>
<dbReference type="Gene3D" id="3.90.640.10">
    <property type="entry name" value="Actin, Chain A, domain 4"/>
    <property type="match status" value="1"/>
</dbReference>
<dbReference type="GO" id="GO:0005524">
    <property type="term" value="F:ATP binding"/>
    <property type="evidence" value="ECO:0007669"/>
    <property type="project" value="UniProtKB-UniRule"/>
</dbReference>
<evidence type="ECO:0000256" key="6">
    <source>
        <dbReference type="ARBA" id="ARBA00022543"/>
    </source>
</evidence>
<keyword evidence="15" id="KW-0157">Chromophore</keyword>
<dbReference type="PROSITE" id="PS50011">
    <property type="entry name" value="PROTEIN_KINASE_DOM"/>
    <property type="match status" value="1"/>
</dbReference>
<keyword evidence="14 19" id="KW-0067">ATP-binding</keyword>
<evidence type="ECO:0000256" key="18">
    <source>
        <dbReference type="ARBA" id="ARBA00048679"/>
    </source>
</evidence>
<dbReference type="InterPro" id="IPR017441">
    <property type="entry name" value="Protein_kinase_ATP_BS"/>
</dbReference>
<evidence type="ECO:0000256" key="5">
    <source>
        <dbReference type="ARBA" id="ARBA00022527"/>
    </source>
</evidence>
<feature type="compositionally biased region" description="Polar residues" evidence="21">
    <location>
        <begin position="921"/>
        <end position="950"/>
    </location>
</feature>
<keyword evidence="16" id="KW-0675">Receptor</keyword>
<evidence type="ECO:0000256" key="21">
    <source>
        <dbReference type="SAM" id="MobiDB-lite"/>
    </source>
</evidence>
<name>A0AAN9MUF3_CANGL</name>
<evidence type="ECO:0000256" key="12">
    <source>
        <dbReference type="ARBA" id="ARBA00022741"/>
    </source>
</evidence>
<dbReference type="InterPro" id="IPR011009">
    <property type="entry name" value="Kinase-like_dom_sf"/>
</dbReference>
<dbReference type="GO" id="GO:0005886">
    <property type="term" value="C:plasma membrane"/>
    <property type="evidence" value="ECO:0007669"/>
    <property type="project" value="UniProtKB-SubCell"/>
</dbReference>
<evidence type="ECO:0000256" key="19">
    <source>
        <dbReference type="PROSITE-ProRule" id="PRU10141"/>
    </source>
</evidence>
<keyword evidence="11" id="KW-0677">Repeat</keyword>
<dbReference type="Pfam" id="PF00069">
    <property type="entry name" value="Pkinase"/>
    <property type="match status" value="1"/>
</dbReference>
<keyword evidence="5" id="KW-0723">Serine/threonine-protein kinase</keyword>
<dbReference type="FunFam" id="3.30.450.20:FF:000036">
    <property type="entry name" value="Putative LOV domain-containing protein"/>
    <property type="match status" value="1"/>
</dbReference>
<evidence type="ECO:0000256" key="11">
    <source>
        <dbReference type="ARBA" id="ARBA00022737"/>
    </source>
</evidence>
<dbReference type="FunFam" id="1.10.510.10:FF:000265">
    <property type="entry name" value="Putative LOV domain-containing protein"/>
    <property type="match status" value="1"/>
</dbReference>
<dbReference type="PROSITE" id="PS00108">
    <property type="entry name" value="PROTEIN_KINASE_ST"/>
    <property type="match status" value="1"/>
</dbReference>
<evidence type="ECO:0000256" key="16">
    <source>
        <dbReference type="ARBA" id="ARBA00023170"/>
    </source>
</evidence>
<dbReference type="GO" id="GO:0004674">
    <property type="term" value="F:protein serine/threonine kinase activity"/>
    <property type="evidence" value="ECO:0007669"/>
    <property type="project" value="UniProtKB-KW"/>
</dbReference>
<feature type="domain" description="PAS" evidence="23">
    <location>
        <begin position="726"/>
        <end position="799"/>
    </location>
</feature>
<comment type="caution">
    <text evidence="25">The sequence shown here is derived from an EMBL/GenBank/DDBJ whole genome shotgun (WGS) entry which is preliminary data.</text>
</comment>
<dbReference type="InterPro" id="IPR035965">
    <property type="entry name" value="PAS-like_dom_sf"/>
</dbReference>
<evidence type="ECO:0000313" key="25">
    <source>
        <dbReference type="EMBL" id="KAK7360796.1"/>
    </source>
</evidence>
<dbReference type="Pfam" id="PF13426">
    <property type="entry name" value="PAS_9"/>
    <property type="match status" value="2"/>
</dbReference>
<keyword evidence="8" id="KW-0285">Flavoprotein</keyword>
<keyword evidence="6" id="KW-0600">Photoreceptor protein</keyword>
<dbReference type="PROSITE" id="PS50113">
    <property type="entry name" value="PAC"/>
    <property type="match status" value="2"/>
</dbReference>
<feature type="region of interest" description="Disordered" evidence="21">
    <location>
        <begin position="889"/>
        <end position="908"/>
    </location>
</feature>
<dbReference type="InterPro" id="IPR000014">
    <property type="entry name" value="PAS"/>
</dbReference>
<dbReference type="InterPro" id="IPR000719">
    <property type="entry name" value="Prot_kinase_dom"/>
</dbReference>
<comment type="similarity">
    <text evidence="20">Belongs to the actin family.</text>
</comment>
<dbReference type="InterPro" id="IPR004000">
    <property type="entry name" value="Actin"/>
</dbReference>
<keyword evidence="9" id="KW-0288">FMN</keyword>